<keyword evidence="2" id="KW-1185">Reference proteome</keyword>
<proteinExistence type="predicted"/>
<reference evidence="1 2" key="1">
    <citation type="submission" date="2020-06" db="EMBL/GenBank/DDBJ databases">
        <title>Rheinheimera sp. nov., a marine bacterium isolated from coastal.</title>
        <authorList>
            <person name="Yu Q."/>
            <person name="Qi Y."/>
            <person name="Pu J."/>
        </authorList>
    </citation>
    <scope>NUCLEOTIDE SEQUENCE [LARGE SCALE GENOMIC DNA]</scope>
    <source>
        <strain evidence="1 2">YQF-2</strain>
    </source>
</reference>
<dbReference type="EMBL" id="JABSOD010000003">
    <property type="protein sequence ID" value="NRQ41635.1"/>
    <property type="molecule type" value="Genomic_DNA"/>
</dbReference>
<dbReference type="AlphaFoldDB" id="A0A7Y5ANH9"/>
<comment type="caution">
    <text evidence="1">The sequence shown here is derived from an EMBL/GenBank/DDBJ whole genome shotgun (WGS) entry which is preliminary data.</text>
</comment>
<protein>
    <submittedName>
        <fullName evidence="1">DUF3019 domain-containing protein</fullName>
    </submittedName>
</protein>
<name>A0A7Y5ANH9_9GAMM</name>
<evidence type="ECO:0000313" key="2">
    <source>
        <dbReference type="Proteomes" id="UP000523161"/>
    </source>
</evidence>
<dbReference type="Proteomes" id="UP000523161">
    <property type="component" value="Unassembled WGS sequence"/>
</dbReference>
<sequence>MPGLWLLLLLNGVTPQVPTPPCAAAVCWDVSPQICVTEQRDQRCQTQLQLSWHSSTPLTACLFLAQQELQCWHNETNGHWQQLLAWENAALTLRTADNLVLLHTDLKVLSRKPARRRLSSPWSIF</sequence>
<dbReference type="RefSeq" id="WP_173499887.1">
    <property type="nucleotide sequence ID" value="NZ_JABSOD010000003.1"/>
</dbReference>
<gene>
    <name evidence="1" type="ORF">HRH59_03505</name>
</gene>
<accession>A0A7Y5ANH9</accession>
<organism evidence="1 2">
    <name type="scientific">Rheinheimera lutimaris</name>
    <dbReference type="NCBI Taxonomy" id="2740584"/>
    <lineage>
        <taxon>Bacteria</taxon>
        <taxon>Pseudomonadati</taxon>
        <taxon>Pseudomonadota</taxon>
        <taxon>Gammaproteobacteria</taxon>
        <taxon>Chromatiales</taxon>
        <taxon>Chromatiaceae</taxon>
        <taxon>Rheinheimera</taxon>
    </lineage>
</organism>
<dbReference type="Pfam" id="PF11456">
    <property type="entry name" value="DUF3019"/>
    <property type="match status" value="1"/>
</dbReference>
<evidence type="ECO:0000313" key="1">
    <source>
        <dbReference type="EMBL" id="NRQ41635.1"/>
    </source>
</evidence>
<dbReference type="InterPro" id="IPR021559">
    <property type="entry name" value="DUF3019"/>
</dbReference>